<evidence type="ECO:0000259" key="1">
    <source>
        <dbReference type="Pfam" id="PF21880"/>
    </source>
</evidence>
<evidence type="ECO:0000313" key="3">
    <source>
        <dbReference type="Proteomes" id="UP001500842"/>
    </source>
</evidence>
<organism evidence="2 3">
    <name type="scientific">Nocardioides humi</name>
    <dbReference type="NCBI Taxonomy" id="449461"/>
    <lineage>
        <taxon>Bacteria</taxon>
        <taxon>Bacillati</taxon>
        <taxon>Actinomycetota</taxon>
        <taxon>Actinomycetes</taxon>
        <taxon>Propionibacteriales</taxon>
        <taxon>Nocardioidaceae</taxon>
        <taxon>Nocardioides</taxon>
    </lineage>
</organism>
<evidence type="ECO:0000313" key="2">
    <source>
        <dbReference type="EMBL" id="GAA1543979.1"/>
    </source>
</evidence>
<sequence>MTAWFDVEDFSGLVGDPFEVALPDGGALTLVLREASTTGVPGGTGPDGTPRDQFSLVFTGPTAPTLTQATWAVSHAGLGGLELFLVPLGPQDGAMRYEAAFA</sequence>
<gene>
    <name evidence="2" type="ORF">GCM10009788_53070</name>
</gene>
<name>A0ABN2BQE2_9ACTN</name>
<feature type="domain" description="DUF6916" evidence="1">
    <location>
        <begin position="6"/>
        <end position="101"/>
    </location>
</feature>
<reference evidence="2 3" key="1">
    <citation type="journal article" date="2019" name="Int. J. Syst. Evol. Microbiol.">
        <title>The Global Catalogue of Microorganisms (GCM) 10K type strain sequencing project: providing services to taxonomists for standard genome sequencing and annotation.</title>
        <authorList>
            <consortium name="The Broad Institute Genomics Platform"/>
            <consortium name="The Broad Institute Genome Sequencing Center for Infectious Disease"/>
            <person name="Wu L."/>
            <person name="Ma J."/>
        </authorList>
    </citation>
    <scope>NUCLEOTIDE SEQUENCE [LARGE SCALE GENOMIC DNA]</scope>
    <source>
        <strain evidence="2 3">JCM 14942</strain>
    </source>
</reference>
<dbReference type="InterPro" id="IPR054209">
    <property type="entry name" value="DUF6916"/>
</dbReference>
<accession>A0ABN2BQE2</accession>
<dbReference type="Proteomes" id="UP001500842">
    <property type="component" value="Unassembled WGS sequence"/>
</dbReference>
<dbReference type="RefSeq" id="WP_344113951.1">
    <property type="nucleotide sequence ID" value="NZ_BAAAOR010000040.1"/>
</dbReference>
<dbReference type="EMBL" id="BAAAOR010000040">
    <property type="protein sequence ID" value="GAA1543979.1"/>
    <property type="molecule type" value="Genomic_DNA"/>
</dbReference>
<keyword evidence="3" id="KW-1185">Reference proteome</keyword>
<dbReference type="Pfam" id="PF21880">
    <property type="entry name" value="DUF6916"/>
    <property type="match status" value="1"/>
</dbReference>
<comment type="caution">
    <text evidence="2">The sequence shown here is derived from an EMBL/GenBank/DDBJ whole genome shotgun (WGS) entry which is preliminary data.</text>
</comment>
<protein>
    <recommendedName>
        <fullName evidence="1">DUF6916 domain-containing protein</fullName>
    </recommendedName>
</protein>
<proteinExistence type="predicted"/>